<comment type="caution">
    <text evidence="2">The sequence shown here is derived from an EMBL/GenBank/DDBJ whole genome shotgun (WGS) entry which is preliminary data.</text>
</comment>
<gene>
    <name evidence="2" type="ORF">EHO60_15855</name>
</gene>
<dbReference type="OrthoDB" id="345427at2"/>
<keyword evidence="3" id="KW-1185">Reference proteome</keyword>
<protein>
    <submittedName>
        <fullName evidence="2">Uncharacterized protein</fullName>
    </submittedName>
</protein>
<reference evidence="2" key="1">
    <citation type="journal article" date="2019" name="PLoS Negl. Trop. Dis.">
        <title>Revisiting the worldwide diversity of Leptospira species in the environment.</title>
        <authorList>
            <person name="Vincent A.T."/>
            <person name="Schiettekatte O."/>
            <person name="Bourhy P."/>
            <person name="Veyrier F.J."/>
            <person name="Picardeau M."/>
        </authorList>
    </citation>
    <scope>NUCLEOTIDE SEQUENCE [LARGE SCALE GENOMIC DNA]</scope>
    <source>
        <strain evidence="2">SSW15</strain>
    </source>
</reference>
<name>A0A4R9G555_9LEPT</name>
<evidence type="ECO:0000256" key="1">
    <source>
        <dbReference type="SAM" id="MobiDB-lite"/>
    </source>
</evidence>
<feature type="compositionally biased region" description="Basic and acidic residues" evidence="1">
    <location>
        <begin position="144"/>
        <end position="156"/>
    </location>
</feature>
<feature type="region of interest" description="Disordered" evidence="1">
    <location>
        <begin position="135"/>
        <end position="178"/>
    </location>
</feature>
<sequence>MFPFRRSSDRILSGLFLVPLAFALGGLFAAADLQIAPEVGNISDFRTDRIAFHYVQLVDKDGNAIPDRNSGKDNSEATLVIIDRGQLTLLKDGYDDPSQVRDREREYLAKIYHYTRLRELEQEYKKLPEAEKRTLRTATEADASDPKVGDSGKEAKAVSSAENKSATNSVLPEPEPRSKGLDLLLKFDDELLKHYGAAKAAYAEYVRSEKIYGKDSPRTSSLRNKYSEAMERVSARKRVLSNFLRNPGPETNPYPGDRKDQNVFTNHMNGVPDYYLHSTSPREVDGMIRGEEEVGKKYGELYRKARDRLVDAEIEKLYYYFWNRDMTNTRIKVEKYLKGKKVVVVTGDSTVYTMIDKEDDGITESFFVDSPGLRFSWGRDIPNILSISNCTDEAILSKIKSLADEVASGRIQKKVEKLDITVPEEQILEELKPLLKNL</sequence>
<feature type="compositionally biased region" description="Polar residues" evidence="1">
    <location>
        <begin position="160"/>
        <end position="170"/>
    </location>
</feature>
<proteinExistence type="predicted"/>
<dbReference type="Proteomes" id="UP000298458">
    <property type="component" value="Unassembled WGS sequence"/>
</dbReference>
<evidence type="ECO:0000313" key="3">
    <source>
        <dbReference type="Proteomes" id="UP000298458"/>
    </source>
</evidence>
<dbReference type="RefSeq" id="WP_135769184.1">
    <property type="nucleotide sequence ID" value="NZ_RQET01000013.1"/>
</dbReference>
<organism evidence="2 3">
    <name type="scientific">Leptospira fletcheri</name>
    <dbReference type="NCBI Taxonomy" id="2484981"/>
    <lineage>
        <taxon>Bacteria</taxon>
        <taxon>Pseudomonadati</taxon>
        <taxon>Spirochaetota</taxon>
        <taxon>Spirochaetia</taxon>
        <taxon>Leptospirales</taxon>
        <taxon>Leptospiraceae</taxon>
        <taxon>Leptospira</taxon>
    </lineage>
</organism>
<accession>A0A4R9G555</accession>
<dbReference type="AlphaFoldDB" id="A0A4R9G555"/>
<evidence type="ECO:0000313" key="2">
    <source>
        <dbReference type="EMBL" id="TGK06501.1"/>
    </source>
</evidence>
<dbReference type="EMBL" id="RQET01000013">
    <property type="protein sequence ID" value="TGK06501.1"/>
    <property type="molecule type" value="Genomic_DNA"/>
</dbReference>